<gene>
    <name evidence="2" type="ORF">EDD27_6159</name>
</gene>
<dbReference type="InterPro" id="IPR009282">
    <property type="entry name" value="DUF937"/>
</dbReference>
<evidence type="ECO:0000313" key="2">
    <source>
        <dbReference type="EMBL" id="RVX43476.1"/>
    </source>
</evidence>
<organism evidence="2 3">
    <name type="scientific">Nonomuraea polychroma</name>
    <dbReference type="NCBI Taxonomy" id="46176"/>
    <lineage>
        <taxon>Bacteria</taxon>
        <taxon>Bacillati</taxon>
        <taxon>Actinomycetota</taxon>
        <taxon>Actinomycetes</taxon>
        <taxon>Streptosporangiales</taxon>
        <taxon>Streptosporangiaceae</taxon>
        <taxon>Nonomuraea</taxon>
    </lineage>
</organism>
<proteinExistence type="predicted"/>
<evidence type="ECO:0000256" key="1">
    <source>
        <dbReference type="SAM" id="MobiDB-lite"/>
    </source>
</evidence>
<name>A0A438MCN4_9ACTN</name>
<dbReference type="Pfam" id="PF06078">
    <property type="entry name" value="DUF937"/>
    <property type="match status" value="1"/>
</dbReference>
<dbReference type="AlphaFoldDB" id="A0A438MCN4"/>
<feature type="region of interest" description="Disordered" evidence="1">
    <location>
        <begin position="189"/>
        <end position="217"/>
    </location>
</feature>
<accession>A0A438MCN4</accession>
<comment type="caution">
    <text evidence="2">The sequence shown here is derived from an EMBL/GenBank/DDBJ whole genome shotgun (WGS) entry which is preliminary data.</text>
</comment>
<reference evidence="2 3" key="1">
    <citation type="submission" date="2019-01" db="EMBL/GenBank/DDBJ databases">
        <title>Sequencing the genomes of 1000 actinobacteria strains.</title>
        <authorList>
            <person name="Klenk H.-P."/>
        </authorList>
    </citation>
    <scope>NUCLEOTIDE SEQUENCE [LARGE SCALE GENOMIC DNA]</scope>
    <source>
        <strain evidence="2 3">DSM 43925</strain>
    </source>
</reference>
<sequence>MTLHDELIEQLGEPGLDEVAGMLGTDPTQARDVVRAVTGIIVGGLARNAQHPDGAEALRAALEDHVDADPFNGDVASLTRDGHSILAHVLGGQGTEQAAAGLARLVGIDTGAVMKLLPLIAPMVMFLLADRAARLDMDARDVAGLLDRERTAVSGGLGEALDGLLANIFGSAVPGWPYVGRELAADRSYGAHGELEPGPSGEADPGEPAPGRSNPDW</sequence>
<protein>
    <submittedName>
        <fullName evidence="2">Uncharacterized protein DUF937</fullName>
    </submittedName>
</protein>
<dbReference type="Proteomes" id="UP000284824">
    <property type="component" value="Unassembled WGS sequence"/>
</dbReference>
<keyword evidence="3" id="KW-1185">Reference proteome</keyword>
<dbReference type="EMBL" id="SAUN01000001">
    <property type="protein sequence ID" value="RVX43476.1"/>
    <property type="molecule type" value="Genomic_DNA"/>
</dbReference>
<evidence type="ECO:0000313" key="3">
    <source>
        <dbReference type="Proteomes" id="UP000284824"/>
    </source>
</evidence>
<dbReference type="RefSeq" id="WP_164903846.1">
    <property type="nucleotide sequence ID" value="NZ_SAUN01000001.1"/>
</dbReference>